<dbReference type="RefSeq" id="WP_143153136.1">
    <property type="nucleotide sequence ID" value="NZ_FQUX01000002.1"/>
</dbReference>
<reference evidence="3" key="1">
    <citation type="submission" date="2016-11" db="EMBL/GenBank/DDBJ databases">
        <authorList>
            <person name="Varghese N."/>
            <person name="Submissions S."/>
        </authorList>
    </citation>
    <scope>NUCLEOTIDE SEQUENCE [LARGE SCALE GENOMIC DNA]</scope>
    <source>
        <strain evidence="3">DSM 17539</strain>
    </source>
</reference>
<protein>
    <submittedName>
        <fullName evidence="2">Uncharacterized protein</fullName>
    </submittedName>
</protein>
<proteinExistence type="predicted"/>
<evidence type="ECO:0000313" key="3">
    <source>
        <dbReference type="Proteomes" id="UP000184406"/>
    </source>
</evidence>
<accession>A0A1M4XBV3</accession>
<name>A0A1M4XBV3_9FLAO</name>
<feature type="signal peptide" evidence="1">
    <location>
        <begin position="1"/>
        <end position="25"/>
    </location>
</feature>
<organism evidence="2 3">
    <name type="scientific">Arenibacter palladensis</name>
    <dbReference type="NCBI Taxonomy" id="237373"/>
    <lineage>
        <taxon>Bacteria</taxon>
        <taxon>Pseudomonadati</taxon>
        <taxon>Bacteroidota</taxon>
        <taxon>Flavobacteriia</taxon>
        <taxon>Flavobacteriales</taxon>
        <taxon>Flavobacteriaceae</taxon>
        <taxon>Arenibacter</taxon>
    </lineage>
</organism>
<keyword evidence="3" id="KW-1185">Reference proteome</keyword>
<evidence type="ECO:0000256" key="1">
    <source>
        <dbReference type="SAM" id="SignalP"/>
    </source>
</evidence>
<dbReference type="AlphaFoldDB" id="A0A1M4XBV3"/>
<dbReference type="Proteomes" id="UP000184406">
    <property type="component" value="Unassembled WGS sequence"/>
</dbReference>
<sequence>MIKIIYLKSILLCLALCSLGCKDQASENPLPINEEIAALKTIGQKNDYLKKIFQADQDIRDSQSSGLVLKYGLDSPEVKSFNSKMESIDALNLEKIELYLKEFGYPSSDSVTRAAAMAPWIVIHHSTDVDKRKSFFTALFQAYNDGYINLDQFELYLGRTYKLEFGTYPFGEGAYDPTEKINRLIKELGLKK</sequence>
<gene>
    <name evidence="2" type="ORF">SAMN03080594_10216</name>
</gene>
<keyword evidence="1" id="KW-0732">Signal</keyword>
<evidence type="ECO:0000313" key="2">
    <source>
        <dbReference type="EMBL" id="SHE90855.1"/>
    </source>
</evidence>
<dbReference type="EMBL" id="FQUX01000002">
    <property type="protein sequence ID" value="SHE90855.1"/>
    <property type="molecule type" value="Genomic_DNA"/>
</dbReference>
<dbReference type="OrthoDB" id="1163400at2"/>
<feature type="chain" id="PRO_5012454488" evidence="1">
    <location>
        <begin position="26"/>
        <end position="192"/>
    </location>
</feature>